<dbReference type="OrthoDB" id="5594612at2759"/>
<feature type="compositionally biased region" description="Acidic residues" evidence="1">
    <location>
        <begin position="601"/>
        <end position="615"/>
    </location>
</feature>
<accession>F0XB32</accession>
<gene>
    <name evidence="2" type="ORF">CMQ_5367</name>
</gene>
<dbReference type="GeneID" id="25978681"/>
<keyword evidence="3" id="KW-1185">Reference proteome</keyword>
<reference evidence="2 3" key="1">
    <citation type="journal article" date="2011" name="Proc. Natl. Acad. Sci. U.S.A.">
        <title>Genome and transcriptome analyses of the mountain pine beetle-fungal symbiont Grosmannia clavigera, a lodgepole pine pathogen.</title>
        <authorList>
            <person name="DiGuistini S."/>
            <person name="Wang Y."/>
            <person name="Liao N.Y."/>
            <person name="Taylor G."/>
            <person name="Tanguay P."/>
            <person name="Feau N."/>
            <person name="Henrissat B."/>
            <person name="Chan S.K."/>
            <person name="Hesse-Orce U."/>
            <person name="Alamouti S.M."/>
            <person name="Tsui C.K.M."/>
            <person name="Docking R.T."/>
            <person name="Levasseur A."/>
            <person name="Haridas S."/>
            <person name="Robertson G."/>
            <person name="Birol I."/>
            <person name="Holt R.A."/>
            <person name="Marra M.A."/>
            <person name="Hamelin R.C."/>
            <person name="Hirst M."/>
            <person name="Jones S.J.M."/>
            <person name="Bohlmann J."/>
            <person name="Breuil C."/>
        </authorList>
    </citation>
    <scope>NUCLEOTIDE SEQUENCE [LARGE SCALE GENOMIC DNA]</scope>
    <source>
        <strain evidence="3">kw1407 / UAMH 11150</strain>
    </source>
</reference>
<feature type="region of interest" description="Disordered" evidence="1">
    <location>
        <begin position="1"/>
        <end position="85"/>
    </location>
</feature>
<dbReference type="AlphaFoldDB" id="F0XB32"/>
<dbReference type="Proteomes" id="UP000007796">
    <property type="component" value="Unassembled WGS sequence"/>
</dbReference>
<organism evidence="3">
    <name type="scientific">Grosmannia clavigera (strain kw1407 / UAMH 11150)</name>
    <name type="common">Blue stain fungus</name>
    <name type="synonym">Graphiocladiella clavigera</name>
    <dbReference type="NCBI Taxonomy" id="655863"/>
    <lineage>
        <taxon>Eukaryota</taxon>
        <taxon>Fungi</taxon>
        <taxon>Dikarya</taxon>
        <taxon>Ascomycota</taxon>
        <taxon>Pezizomycotina</taxon>
        <taxon>Sordariomycetes</taxon>
        <taxon>Sordariomycetidae</taxon>
        <taxon>Ophiostomatales</taxon>
        <taxon>Ophiostomataceae</taxon>
        <taxon>Leptographium</taxon>
    </lineage>
</organism>
<dbReference type="GO" id="GO:0005543">
    <property type="term" value="F:phospholipid binding"/>
    <property type="evidence" value="ECO:0007669"/>
    <property type="project" value="InterPro"/>
</dbReference>
<proteinExistence type="predicted"/>
<dbReference type="HOGENOM" id="CLU_360222_0_0_1"/>
<feature type="compositionally biased region" description="Low complexity" evidence="1">
    <location>
        <begin position="33"/>
        <end position="47"/>
    </location>
</feature>
<dbReference type="GO" id="GO:0042144">
    <property type="term" value="P:vacuole fusion, non-autophagic"/>
    <property type="evidence" value="ECO:0007669"/>
    <property type="project" value="InterPro"/>
</dbReference>
<dbReference type="InterPro" id="IPR027267">
    <property type="entry name" value="AH/BAR_dom_sf"/>
</dbReference>
<dbReference type="GO" id="GO:0000329">
    <property type="term" value="C:fungal-type vacuole membrane"/>
    <property type="evidence" value="ECO:0007669"/>
    <property type="project" value="InterPro"/>
</dbReference>
<dbReference type="InParanoid" id="F0XB32"/>
<protein>
    <recommendedName>
        <fullName evidence="4">Phospholipid-binding protein</fullName>
    </recommendedName>
</protein>
<dbReference type="eggNOG" id="ENOG502QTA6">
    <property type="taxonomic scope" value="Eukaryota"/>
</dbReference>
<name>F0XB32_GROCL</name>
<dbReference type="PANTHER" id="PTHR38407">
    <property type="entry name" value="PROTEIN IVY1"/>
    <property type="match status" value="1"/>
</dbReference>
<dbReference type="Gene3D" id="1.20.1270.60">
    <property type="entry name" value="Arfaptin homology (AH) domain/BAR domain"/>
    <property type="match status" value="1"/>
</dbReference>
<dbReference type="PANTHER" id="PTHR38407:SF1">
    <property type="entry name" value="PROTEIN IVY1"/>
    <property type="match status" value="1"/>
</dbReference>
<feature type="region of interest" description="Disordered" evidence="1">
    <location>
        <begin position="563"/>
        <end position="624"/>
    </location>
</feature>
<feature type="compositionally biased region" description="Polar residues" evidence="1">
    <location>
        <begin position="57"/>
        <end position="78"/>
    </location>
</feature>
<feature type="region of interest" description="Disordered" evidence="1">
    <location>
        <begin position="427"/>
        <end position="487"/>
    </location>
</feature>
<sequence>MAAFYGGAPASSAASSVAPGSPLSRRSTIAGPSASSRSRRTMTSSSSRFDDDDGSSIAYSSFPSTQSPVPPASTTSTVRPFPFSHNDTERSHLAYETLASSAKAYRVALGQLSVAASNFGAALETCARLKEARTQPYPPGPYNDGSGSTSTAGGASMYGSGMLNGDGGGGEPSCTADVLLATSGLYYLTANQQGILAETVYRSFELPIVHELDRYRADVEAEQESYAAGMREAGRDIRRLEKDGVKLRKPRQRDVGRMRSHLVAMTVALDALTARQGTHAVALLDQSRDMSGVVSQASRNLVRAELDILDSLARKGWPGGGLDVVLDGAVDLFSRNGYYDDDDDDGSGGIGGVAGVGGIGSIAGSLGSIGRNSSSAAVSGATDLGLGLGPKLLLLGGSGGPVSSRLDSDVDDDDDDLNGLHIIHRGRVDNSNNDEDEDDTLTISERRPRPRSQSRDDTAVGEDEEGSPTEKAHVQPHARHSRADSLTVGGHEYQSLDGVATAQTDRAAVVSALASASSRTRSPDGNGRRFGRARPFSPQRVAVDRDLFTGVKPMRSSIEIQTLASANTVETAPGLTSAEKEERSTQPTSAVVADGQGDTPPTEDIDGSTTEDADEGVQAWRQGL</sequence>
<evidence type="ECO:0000256" key="1">
    <source>
        <dbReference type="SAM" id="MobiDB-lite"/>
    </source>
</evidence>
<feature type="compositionally biased region" description="Low complexity" evidence="1">
    <location>
        <begin position="1"/>
        <end position="22"/>
    </location>
</feature>
<dbReference type="STRING" id="655863.F0XB32"/>
<feature type="region of interest" description="Disordered" evidence="1">
    <location>
        <begin position="513"/>
        <end position="539"/>
    </location>
</feature>
<evidence type="ECO:0000313" key="3">
    <source>
        <dbReference type="Proteomes" id="UP000007796"/>
    </source>
</evidence>
<dbReference type="InterPro" id="IPR037470">
    <property type="entry name" value="IVY1"/>
</dbReference>
<dbReference type="RefSeq" id="XP_014174587.1">
    <property type="nucleotide sequence ID" value="XM_014319112.1"/>
</dbReference>
<evidence type="ECO:0008006" key="4">
    <source>
        <dbReference type="Google" id="ProtNLM"/>
    </source>
</evidence>
<dbReference type="EMBL" id="GL629756">
    <property type="protein sequence ID" value="EFX05105.1"/>
    <property type="molecule type" value="Genomic_DNA"/>
</dbReference>
<evidence type="ECO:0000313" key="2">
    <source>
        <dbReference type="EMBL" id="EFX05105.1"/>
    </source>
</evidence>